<reference evidence="1 2" key="1">
    <citation type="submission" date="2010-12" db="EMBL/GenBank/DDBJ databases">
        <authorList>
            <person name="Muzny D."/>
            <person name="Qin X."/>
            <person name="Deng J."/>
            <person name="Jiang H."/>
            <person name="Liu Y."/>
            <person name="Qu J."/>
            <person name="Song X.-Z."/>
            <person name="Zhang L."/>
            <person name="Thornton R."/>
            <person name="Coyle M."/>
            <person name="Francisco L."/>
            <person name="Jackson L."/>
            <person name="Javaid M."/>
            <person name="Korchina V."/>
            <person name="Kovar C."/>
            <person name="Mata R."/>
            <person name="Mathew T."/>
            <person name="Ngo R."/>
            <person name="Nguyen L."/>
            <person name="Nguyen N."/>
            <person name="Okwuonu G."/>
            <person name="Ongeri F."/>
            <person name="Pham C."/>
            <person name="Simmons D."/>
            <person name="Wilczek-Boney K."/>
            <person name="Hale W."/>
            <person name="Jakkamsetti A."/>
            <person name="Pham P."/>
            <person name="Ruth R."/>
            <person name="San Lucas F."/>
            <person name="Warren J."/>
            <person name="Zhang J."/>
            <person name="Zhao Z."/>
            <person name="Zhou C."/>
            <person name="Zhu D."/>
            <person name="Lee S."/>
            <person name="Bess C."/>
            <person name="Blankenburg K."/>
            <person name="Forbes L."/>
            <person name="Fu Q."/>
            <person name="Gubbala S."/>
            <person name="Hirani K."/>
            <person name="Jayaseelan J.C."/>
            <person name="Lara F."/>
            <person name="Munidasa M."/>
            <person name="Palculict T."/>
            <person name="Patil S."/>
            <person name="Pu L.-L."/>
            <person name="Saada N."/>
            <person name="Tang L."/>
            <person name="Weissenberger G."/>
            <person name="Zhu Y."/>
            <person name="Hemphill L."/>
            <person name="Shang Y."/>
            <person name="Youmans B."/>
            <person name="Ayvaz T."/>
            <person name="Ross M."/>
            <person name="Santibanez J."/>
            <person name="Aqrawi P."/>
            <person name="Gross S."/>
            <person name="Joshi V."/>
            <person name="Fowler G."/>
            <person name="Nazareth L."/>
            <person name="Reid J."/>
            <person name="Worley K."/>
            <person name="Petrosino J."/>
            <person name="Highlander S."/>
            <person name="Gibbs R."/>
        </authorList>
    </citation>
    <scope>NUCLEOTIDE SEQUENCE [LARGE SCALE GENOMIC DNA]</scope>
    <source>
        <strain evidence="1 2">DSM 15606</strain>
    </source>
</reference>
<proteinExistence type="predicted"/>
<evidence type="ECO:0000313" key="2">
    <source>
        <dbReference type="Proteomes" id="UP000003874"/>
    </source>
</evidence>
<dbReference type="HOGENOM" id="CLU_3255952_0_0_10"/>
<dbReference type="AlphaFoldDB" id="E6MSQ7"/>
<dbReference type="STRING" id="888832.HMPREF9420_2525"/>
<protein>
    <submittedName>
        <fullName evidence="1">Uncharacterized protein</fullName>
    </submittedName>
</protein>
<gene>
    <name evidence="1" type="ORF">HMPREF9420_2525</name>
</gene>
<name>E6MSQ7_9BACT</name>
<keyword evidence="2" id="KW-1185">Reference proteome</keyword>
<accession>E6MSQ7</accession>
<comment type="caution">
    <text evidence="1">The sequence shown here is derived from an EMBL/GenBank/DDBJ whole genome shotgun (WGS) entry which is preliminary data.</text>
</comment>
<evidence type="ECO:0000313" key="1">
    <source>
        <dbReference type="EMBL" id="EFV03329.1"/>
    </source>
</evidence>
<sequence>MYCFLSILVSKTKVFSLELFPNQQQNISQKSMVFIRFHYALT</sequence>
<dbReference type="Proteomes" id="UP000003874">
    <property type="component" value="Unassembled WGS sequence"/>
</dbReference>
<organism evidence="1 2">
    <name type="scientific">Segatella salivae DSM 15606</name>
    <dbReference type="NCBI Taxonomy" id="888832"/>
    <lineage>
        <taxon>Bacteria</taxon>
        <taxon>Pseudomonadati</taxon>
        <taxon>Bacteroidota</taxon>
        <taxon>Bacteroidia</taxon>
        <taxon>Bacteroidales</taxon>
        <taxon>Prevotellaceae</taxon>
        <taxon>Segatella</taxon>
    </lineage>
</organism>
<dbReference type="EMBL" id="AEQO01000194">
    <property type="protein sequence ID" value="EFV03329.1"/>
    <property type="molecule type" value="Genomic_DNA"/>
</dbReference>